<gene>
    <name evidence="1" type="ORF">CMEL01_11108</name>
</gene>
<name>A0AAI9UYZ1_9PEZI</name>
<sequence length="404" mass="46186">MKITNLPCEIVAEILGQLDKIQDLKAPLLSCRLFYNAYTQRPHLAQQIVRKQIPTQLLPYAVALISAPRARKFALTFNALNLTPEDADTLVFSSAFEGAVASTRCFQTFSLPHLLAMEAAHELIAEFAFHFDEKAWTAVSDTLNDTTSTKSMPSHLDLSQKEWLRFCRCFYRVELYHGLFTMYGSDEARNVHMTQGDVSLQSGVRFKNRGRLNLEACMLADLALWEVEQLGAAMEYLSDRFVAAAAGALANDVIEHRYINTGKPELYTLLVPKLTVNQLCRGLVYLRSLEKKSYVEKSDLLHSEPRMFPSYLYLELWLLHHFHKSEARHNTKLDASWQELNLSDIDDDEGPRKALDFIAPHHVMQIGLEGLRERAYVFWDQEHLEKYDFFSVISSSTPFRGVNS</sequence>
<organism evidence="1 2">
    <name type="scientific">Colletotrichum melonis</name>
    <dbReference type="NCBI Taxonomy" id="1209925"/>
    <lineage>
        <taxon>Eukaryota</taxon>
        <taxon>Fungi</taxon>
        <taxon>Dikarya</taxon>
        <taxon>Ascomycota</taxon>
        <taxon>Pezizomycotina</taxon>
        <taxon>Sordariomycetes</taxon>
        <taxon>Hypocreomycetidae</taxon>
        <taxon>Glomerellales</taxon>
        <taxon>Glomerellaceae</taxon>
        <taxon>Colletotrichum</taxon>
        <taxon>Colletotrichum acutatum species complex</taxon>
    </lineage>
</organism>
<keyword evidence="2" id="KW-1185">Reference proteome</keyword>
<dbReference type="Proteomes" id="UP001239795">
    <property type="component" value="Unassembled WGS sequence"/>
</dbReference>
<protein>
    <submittedName>
        <fullName evidence="1">Uncharacterized protein</fullName>
    </submittedName>
</protein>
<evidence type="ECO:0000313" key="2">
    <source>
        <dbReference type="Proteomes" id="UP001239795"/>
    </source>
</evidence>
<proteinExistence type="predicted"/>
<comment type="caution">
    <text evidence="1">The sequence shown here is derived from an EMBL/GenBank/DDBJ whole genome shotgun (WGS) entry which is preliminary data.</text>
</comment>
<dbReference type="AlphaFoldDB" id="A0AAI9UYZ1"/>
<dbReference type="EMBL" id="MLGG01000002">
    <property type="protein sequence ID" value="KAK1467115.1"/>
    <property type="molecule type" value="Genomic_DNA"/>
</dbReference>
<reference evidence="1 2" key="1">
    <citation type="submission" date="2016-10" db="EMBL/GenBank/DDBJ databases">
        <title>The genome sequence of Colletotrichum fioriniae PJ7.</title>
        <authorList>
            <person name="Baroncelli R."/>
        </authorList>
    </citation>
    <scope>NUCLEOTIDE SEQUENCE [LARGE SCALE GENOMIC DNA]</scope>
    <source>
        <strain evidence="1">Col 31</strain>
    </source>
</reference>
<accession>A0AAI9UYZ1</accession>
<evidence type="ECO:0000313" key="1">
    <source>
        <dbReference type="EMBL" id="KAK1467115.1"/>
    </source>
</evidence>